<accession>A0A0R3RD41</accession>
<name>A0A0R3RD41_9BILA</name>
<dbReference type="AlphaFoldDB" id="A0A0R3RD41"/>
<proteinExistence type="predicted"/>
<organism evidence="1">
    <name type="scientific">Brugia timori</name>
    <dbReference type="NCBI Taxonomy" id="42155"/>
    <lineage>
        <taxon>Eukaryota</taxon>
        <taxon>Metazoa</taxon>
        <taxon>Ecdysozoa</taxon>
        <taxon>Nematoda</taxon>
        <taxon>Chromadorea</taxon>
        <taxon>Rhabditida</taxon>
        <taxon>Spirurina</taxon>
        <taxon>Spiruromorpha</taxon>
        <taxon>Filarioidea</taxon>
        <taxon>Onchocercidae</taxon>
        <taxon>Brugia</taxon>
    </lineage>
</organism>
<sequence>LNNLYKFTENVNEILTDNVSQINNTTTIYVRFILIISQLKTL</sequence>
<dbReference type="WBParaSite" id="BTMF_0001796401-mRNA-1">
    <property type="protein sequence ID" value="BTMF_0001796401-mRNA-1"/>
    <property type="gene ID" value="BTMF_0001796401"/>
</dbReference>
<protein>
    <submittedName>
        <fullName evidence="1">Zinc finger MYM-type protein 1-like</fullName>
    </submittedName>
</protein>
<evidence type="ECO:0000313" key="1">
    <source>
        <dbReference type="WBParaSite" id="BTMF_0001796401-mRNA-1"/>
    </source>
</evidence>
<reference evidence="1" key="1">
    <citation type="submission" date="2017-02" db="UniProtKB">
        <authorList>
            <consortium name="WormBaseParasite"/>
        </authorList>
    </citation>
    <scope>IDENTIFICATION</scope>
</reference>